<name>A0A645AFI3_9ZZZZ</name>
<keyword evidence="3" id="KW-0547">Nucleotide-binding</keyword>
<dbReference type="PANTHER" id="PTHR46566">
    <property type="entry name" value="1-PHOSPHOFRUCTOKINASE-RELATED"/>
    <property type="match status" value="1"/>
</dbReference>
<dbReference type="GO" id="GO:0005975">
    <property type="term" value="P:carbohydrate metabolic process"/>
    <property type="evidence" value="ECO:0007669"/>
    <property type="project" value="InterPro"/>
</dbReference>
<dbReference type="Gene3D" id="3.40.1190.20">
    <property type="match status" value="1"/>
</dbReference>
<dbReference type="InterPro" id="IPR017583">
    <property type="entry name" value="Tagatose/fructose_Pkinase"/>
</dbReference>
<dbReference type="AlphaFoldDB" id="A0A645AFI3"/>
<dbReference type="EMBL" id="VSSQ01013645">
    <property type="protein sequence ID" value="MPM51949.1"/>
    <property type="molecule type" value="Genomic_DNA"/>
</dbReference>
<keyword evidence="2 7" id="KW-0808">Transferase</keyword>
<dbReference type="Pfam" id="PF00294">
    <property type="entry name" value="PfkB"/>
    <property type="match status" value="1"/>
</dbReference>
<evidence type="ECO:0000256" key="5">
    <source>
        <dbReference type="ARBA" id="ARBA00022840"/>
    </source>
</evidence>
<evidence type="ECO:0000256" key="4">
    <source>
        <dbReference type="ARBA" id="ARBA00022777"/>
    </source>
</evidence>
<feature type="domain" description="Carbohydrate kinase PfkB" evidence="6">
    <location>
        <begin position="21"/>
        <end position="291"/>
    </location>
</feature>
<reference evidence="7" key="1">
    <citation type="submission" date="2019-08" db="EMBL/GenBank/DDBJ databases">
        <authorList>
            <person name="Kucharzyk K."/>
            <person name="Murdoch R.W."/>
            <person name="Higgins S."/>
            <person name="Loffler F."/>
        </authorList>
    </citation>
    <scope>NUCLEOTIDE SEQUENCE</scope>
</reference>
<dbReference type="InterPro" id="IPR029056">
    <property type="entry name" value="Ribokinase-like"/>
</dbReference>
<sequence>MKTLVVCLNPTFQHTLVFSSFSLGEVNRAQQHYLDASGKGMNAARILTQLGHKAILLTHLGGERKGEMLMLCEKDGVEVRWADSHSDIRTCTTILCQGQATELVEEPHPVDASVEPVIRTLFTQALDEVDALIITGTRAPGYAPSLYADFVREAKEKNLFVLLDLKGDDLKACLPFRPDVIKPNLSEAVQTFLGLSVGEQEETEHLQATIRFKLEEIHRTYGTVTFLSRGKQEMWVQGPSFFTVPIERVEIANTIGCGDSLGAALTASLYTSTNMQHAAKYATKIATMNAKTIHPGSIV</sequence>
<evidence type="ECO:0000259" key="6">
    <source>
        <dbReference type="Pfam" id="PF00294"/>
    </source>
</evidence>
<accession>A0A645AFI3</accession>
<gene>
    <name evidence="7" type="primary">lacC_12</name>
    <name evidence="7" type="ORF">SDC9_98702</name>
</gene>
<protein>
    <submittedName>
        <fullName evidence="7">Tagatose-6-phosphate kinase</fullName>
        <ecNumber evidence="7">2.7.1.144</ecNumber>
    </submittedName>
</protein>
<comment type="caution">
    <text evidence="7">The sequence shown here is derived from an EMBL/GenBank/DDBJ whole genome shotgun (WGS) entry which is preliminary data.</text>
</comment>
<dbReference type="SUPFAM" id="SSF53613">
    <property type="entry name" value="Ribokinase-like"/>
    <property type="match status" value="1"/>
</dbReference>
<dbReference type="EC" id="2.7.1.144" evidence="7"/>
<dbReference type="PANTHER" id="PTHR46566:SF2">
    <property type="entry name" value="ATP-DEPENDENT 6-PHOSPHOFRUCTOKINASE ISOZYME 2"/>
    <property type="match status" value="1"/>
</dbReference>
<evidence type="ECO:0000256" key="1">
    <source>
        <dbReference type="ARBA" id="ARBA00010688"/>
    </source>
</evidence>
<evidence type="ECO:0000256" key="2">
    <source>
        <dbReference type="ARBA" id="ARBA00022679"/>
    </source>
</evidence>
<proteinExistence type="inferred from homology"/>
<evidence type="ECO:0000256" key="3">
    <source>
        <dbReference type="ARBA" id="ARBA00022741"/>
    </source>
</evidence>
<evidence type="ECO:0000313" key="7">
    <source>
        <dbReference type="EMBL" id="MPM51949.1"/>
    </source>
</evidence>
<dbReference type="GO" id="GO:0009024">
    <property type="term" value="F:tagatose-6-phosphate kinase activity"/>
    <property type="evidence" value="ECO:0007669"/>
    <property type="project" value="UniProtKB-EC"/>
</dbReference>
<keyword evidence="4 7" id="KW-0418">Kinase</keyword>
<dbReference type="GO" id="GO:0005524">
    <property type="term" value="F:ATP binding"/>
    <property type="evidence" value="ECO:0007669"/>
    <property type="project" value="UniProtKB-KW"/>
</dbReference>
<dbReference type="InterPro" id="IPR011611">
    <property type="entry name" value="PfkB_dom"/>
</dbReference>
<keyword evidence="5" id="KW-0067">ATP-binding</keyword>
<organism evidence="7">
    <name type="scientific">bioreactor metagenome</name>
    <dbReference type="NCBI Taxonomy" id="1076179"/>
    <lineage>
        <taxon>unclassified sequences</taxon>
        <taxon>metagenomes</taxon>
        <taxon>ecological metagenomes</taxon>
    </lineage>
</organism>
<dbReference type="PIRSF" id="PIRSF000535">
    <property type="entry name" value="1PFK/6PFK/LacC"/>
    <property type="match status" value="1"/>
</dbReference>
<comment type="similarity">
    <text evidence="1">Belongs to the carbohydrate kinase PfkB family.</text>
</comment>